<sequence>MKLIVPAPAKVNLSLWINGKRPDGYHELVTVLHTVNLFDTLTFMPSDRFELQVEGDQLLPLGRSNLIVKAAELFRRATGIKPNVKIKLLKKIPIGAGLGGGSSNAAAALKALNTLYGKPLSEPELHQLAAQIGSDVPFFIRGGLAVATGRGEKLKHYNPAHFKLLLVYPDFSCPTAEVYKSLPPINREMGVEDAEKLIISPLIVGNLREVAENAHNDLEESKHPCVERVKREVKPVLEEVGVKPIMSGSGSCVFGLVEDEKEIDLSPLKKSGWWYKLLTAI</sequence>
<name>E8T5E0_THEA1</name>
<reference evidence="12" key="1">
    <citation type="submission" date="2011-01" db="EMBL/GenBank/DDBJ databases">
        <title>Complete sequence of chromosome of Thermovibrio ammonificans HB-1.</title>
        <authorList>
            <consortium name="US DOE Joint Genome Institute"/>
            <person name="Lucas S."/>
            <person name="Copeland A."/>
            <person name="Lapidus A."/>
            <person name="Cheng J.-F."/>
            <person name="Goodwin L."/>
            <person name="Pitluck S."/>
            <person name="Davenport K."/>
            <person name="Detter J.C."/>
            <person name="Han C."/>
            <person name="Tapia R."/>
            <person name="Land M."/>
            <person name="Hauser L."/>
            <person name="Kyrpides N."/>
            <person name="Ivanova N."/>
            <person name="Ovchinnikova G."/>
            <person name="Vetriani C."/>
            <person name="Woyke T."/>
        </authorList>
    </citation>
    <scope>NUCLEOTIDE SEQUENCE [LARGE SCALE GENOMIC DNA]</scope>
    <source>
        <strain evidence="12">HB-1</strain>
    </source>
</reference>
<dbReference type="NCBIfam" id="TIGR00154">
    <property type="entry name" value="ispE"/>
    <property type="match status" value="1"/>
</dbReference>
<evidence type="ECO:0000256" key="5">
    <source>
        <dbReference type="ARBA" id="ARBA00022741"/>
    </source>
</evidence>
<dbReference type="Pfam" id="PF00288">
    <property type="entry name" value="GHMP_kinases_N"/>
    <property type="match status" value="1"/>
</dbReference>
<evidence type="ECO:0000313" key="12">
    <source>
        <dbReference type="EMBL" id="ADU97594.1"/>
    </source>
</evidence>
<evidence type="ECO:0000256" key="3">
    <source>
        <dbReference type="ARBA" id="ARBA00017473"/>
    </source>
</evidence>
<dbReference type="GO" id="GO:0005524">
    <property type="term" value="F:ATP binding"/>
    <property type="evidence" value="ECO:0007669"/>
    <property type="project" value="UniProtKB-UniRule"/>
</dbReference>
<dbReference type="GO" id="GO:0016114">
    <property type="term" value="P:terpenoid biosynthetic process"/>
    <property type="evidence" value="ECO:0007669"/>
    <property type="project" value="UniProtKB-UniRule"/>
</dbReference>
<dbReference type="Gene3D" id="3.30.230.10">
    <property type="match status" value="1"/>
</dbReference>
<dbReference type="GO" id="GO:0050515">
    <property type="term" value="F:4-(cytidine 5'-diphospho)-2-C-methyl-D-erythritol kinase activity"/>
    <property type="evidence" value="ECO:0007669"/>
    <property type="project" value="UniProtKB-UniRule"/>
</dbReference>
<dbReference type="InterPro" id="IPR036554">
    <property type="entry name" value="GHMP_kinase_C_sf"/>
</dbReference>
<dbReference type="UniPathway" id="UPA00056">
    <property type="reaction ID" value="UER00094"/>
</dbReference>
<dbReference type="EMBL" id="CP002444">
    <property type="protein sequence ID" value="ADU97594.1"/>
    <property type="molecule type" value="Genomic_DNA"/>
</dbReference>
<evidence type="ECO:0000259" key="10">
    <source>
        <dbReference type="Pfam" id="PF00288"/>
    </source>
</evidence>
<dbReference type="HAMAP" id="MF_00061">
    <property type="entry name" value="IspE"/>
    <property type="match status" value="1"/>
</dbReference>
<evidence type="ECO:0000256" key="6">
    <source>
        <dbReference type="ARBA" id="ARBA00022777"/>
    </source>
</evidence>
<dbReference type="GO" id="GO:0019288">
    <property type="term" value="P:isopentenyl diphosphate biosynthetic process, methylerythritol 4-phosphate pathway"/>
    <property type="evidence" value="ECO:0007669"/>
    <property type="project" value="UniProtKB-UniRule"/>
</dbReference>
<evidence type="ECO:0000259" key="11">
    <source>
        <dbReference type="Pfam" id="PF08544"/>
    </source>
</evidence>
<dbReference type="PIRSF" id="PIRSF010376">
    <property type="entry name" value="IspE"/>
    <property type="match status" value="1"/>
</dbReference>
<evidence type="ECO:0000256" key="4">
    <source>
        <dbReference type="ARBA" id="ARBA00022679"/>
    </source>
</evidence>
<accession>E8T5E0</accession>
<feature type="active site" evidence="9">
    <location>
        <position position="135"/>
    </location>
</feature>
<dbReference type="InterPro" id="IPR006204">
    <property type="entry name" value="GHMP_kinase_N_dom"/>
</dbReference>
<gene>
    <name evidence="9" type="primary">ispE</name>
    <name evidence="12" type="ordered locus">Theam_1638</name>
</gene>
<comment type="function">
    <text evidence="9">Catalyzes the phosphorylation of the position 2 hydroxy group of 4-diphosphocytidyl-2C-methyl-D-erythritol.</text>
</comment>
<keyword evidence="5 9" id="KW-0547">Nucleotide-binding</keyword>
<organism evidence="12 13">
    <name type="scientific">Thermovibrio ammonificans (strain DSM 15698 / JCM 12110 / HB-1)</name>
    <dbReference type="NCBI Taxonomy" id="648996"/>
    <lineage>
        <taxon>Bacteria</taxon>
        <taxon>Pseudomonadati</taxon>
        <taxon>Aquificota</taxon>
        <taxon>Aquificia</taxon>
        <taxon>Desulfurobacteriales</taxon>
        <taxon>Desulfurobacteriaceae</taxon>
        <taxon>Thermovibrio</taxon>
    </lineage>
</organism>
<dbReference type="Pfam" id="PF08544">
    <property type="entry name" value="GHMP_kinases_C"/>
    <property type="match status" value="1"/>
</dbReference>
<dbReference type="PANTHER" id="PTHR43527">
    <property type="entry name" value="4-DIPHOSPHOCYTIDYL-2-C-METHYL-D-ERYTHRITOL KINASE, CHLOROPLASTIC"/>
    <property type="match status" value="1"/>
</dbReference>
<keyword evidence="6 9" id="KW-0418">Kinase</keyword>
<keyword evidence="7 9" id="KW-0067">ATP-binding</keyword>
<dbReference type="KEGG" id="tam:Theam_1638"/>
<dbReference type="InterPro" id="IPR004424">
    <property type="entry name" value="IspE"/>
</dbReference>
<evidence type="ECO:0000256" key="2">
    <source>
        <dbReference type="ARBA" id="ARBA00012052"/>
    </source>
</evidence>
<dbReference type="Proteomes" id="UP000006362">
    <property type="component" value="Chromosome"/>
</dbReference>
<feature type="active site" evidence="9">
    <location>
        <position position="10"/>
    </location>
</feature>
<feature type="domain" description="GHMP kinase N-terminal" evidence="10">
    <location>
        <begin position="65"/>
        <end position="143"/>
    </location>
</feature>
<evidence type="ECO:0000256" key="7">
    <source>
        <dbReference type="ARBA" id="ARBA00022840"/>
    </source>
</evidence>
<keyword evidence="13" id="KW-1185">Reference proteome</keyword>
<dbReference type="STRING" id="648996.Theam_1638"/>
<comment type="catalytic activity">
    <reaction evidence="9">
        <text>4-CDP-2-C-methyl-D-erythritol + ATP = 4-CDP-2-C-methyl-D-erythritol 2-phosphate + ADP + H(+)</text>
        <dbReference type="Rhea" id="RHEA:18437"/>
        <dbReference type="ChEBI" id="CHEBI:15378"/>
        <dbReference type="ChEBI" id="CHEBI:30616"/>
        <dbReference type="ChEBI" id="CHEBI:57823"/>
        <dbReference type="ChEBI" id="CHEBI:57919"/>
        <dbReference type="ChEBI" id="CHEBI:456216"/>
        <dbReference type="EC" id="2.7.1.148"/>
    </reaction>
</comment>
<dbReference type="eggNOG" id="COG1947">
    <property type="taxonomic scope" value="Bacteria"/>
</dbReference>
<dbReference type="SUPFAM" id="SSF54211">
    <property type="entry name" value="Ribosomal protein S5 domain 2-like"/>
    <property type="match status" value="1"/>
</dbReference>
<dbReference type="InterPro" id="IPR020568">
    <property type="entry name" value="Ribosomal_Su5_D2-typ_SF"/>
</dbReference>
<dbReference type="HOGENOM" id="CLU_053057_2_0_0"/>
<evidence type="ECO:0000256" key="9">
    <source>
        <dbReference type="HAMAP-Rule" id="MF_00061"/>
    </source>
</evidence>
<evidence type="ECO:0000256" key="8">
    <source>
        <dbReference type="ARBA" id="ARBA00032554"/>
    </source>
</evidence>
<keyword evidence="9" id="KW-0414">Isoprene biosynthesis</keyword>
<feature type="domain" description="GHMP kinase C-terminal" evidence="11">
    <location>
        <begin position="205"/>
        <end position="263"/>
    </location>
</feature>
<proteinExistence type="inferred from homology"/>
<dbReference type="RefSeq" id="WP_013538379.1">
    <property type="nucleotide sequence ID" value="NC_014926.1"/>
</dbReference>
<dbReference type="AlphaFoldDB" id="E8T5E0"/>
<protein>
    <recommendedName>
        <fullName evidence="3 9">4-diphosphocytidyl-2-C-methyl-D-erythritol kinase</fullName>
        <shortName evidence="9">CMK</shortName>
        <ecNumber evidence="2 9">2.7.1.148</ecNumber>
    </recommendedName>
    <alternativeName>
        <fullName evidence="8 9">4-(cytidine-5'-diphospho)-2-C-methyl-D-erythritol kinase</fullName>
    </alternativeName>
</protein>
<dbReference type="SUPFAM" id="SSF55060">
    <property type="entry name" value="GHMP Kinase, C-terminal domain"/>
    <property type="match status" value="1"/>
</dbReference>
<keyword evidence="4 9" id="KW-0808">Transferase</keyword>
<comment type="pathway">
    <text evidence="9">Isoprenoid biosynthesis; isopentenyl diphosphate biosynthesis via DXP pathway; isopentenyl diphosphate from 1-deoxy-D-xylulose 5-phosphate: step 3/6.</text>
</comment>
<dbReference type="PANTHER" id="PTHR43527:SF2">
    <property type="entry name" value="4-DIPHOSPHOCYTIDYL-2-C-METHYL-D-ERYTHRITOL KINASE, CHLOROPLASTIC"/>
    <property type="match status" value="1"/>
</dbReference>
<evidence type="ECO:0000256" key="1">
    <source>
        <dbReference type="ARBA" id="ARBA00009684"/>
    </source>
</evidence>
<dbReference type="InterPro" id="IPR014721">
    <property type="entry name" value="Ribsml_uS5_D2-typ_fold_subgr"/>
</dbReference>
<evidence type="ECO:0000313" key="13">
    <source>
        <dbReference type="Proteomes" id="UP000006362"/>
    </source>
</evidence>
<dbReference type="Gene3D" id="3.30.70.890">
    <property type="entry name" value="GHMP kinase, C-terminal domain"/>
    <property type="match status" value="1"/>
</dbReference>
<dbReference type="EC" id="2.7.1.148" evidence="2 9"/>
<feature type="binding site" evidence="9">
    <location>
        <begin position="93"/>
        <end position="103"/>
    </location>
    <ligand>
        <name>ATP</name>
        <dbReference type="ChEBI" id="CHEBI:30616"/>
    </ligand>
</feature>
<comment type="similarity">
    <text evidence="1 9">Belongs to the GHMP kinase family. IspE subfamily.</text>
</comment>
<dbReference type="InterPro" id="IPR013750">
    <property type="entry name" value="GHMP_kinase_C_dom"/>
</dbReference>
<dbReference type="OrthoDB" id="9809438at2"/>